<keyword evidence="2" id="KW-0732">Signal</keyword>
<gene>
    <name evidence="3" type="ORF">EVAR_16581_1</name>
</gene>
<protein>
    <submittedName>
        <fullName evidence="3">Uncharacterized protein</fullName>
    </submittedName>
</protein>
<accession>A0A4C1U3M9</accession>
<feature type="chain" id="PRO_5020031371" evidence="2">
    <location>
        <begin position="18"/>
        <end position="1133"/>
    </location>
</feature>
<feature type="region of interest" description="Disordered" evidence="1">
    <location>
        <begin position="554"/>
        <end position="581"/>
    </location>
</feature>
<feature type="compositionally biased region" description="Polar residues" evidence="1">
    <location>
        <begin position="680"/>
        <end position="691"/>
    </location>
</feature>
<feature type="compositionally biased region" description="Polar residues" evidence="1">
    <location>
        <begin position="829"/>
        <end position="861"/>
    </location>
</feature>
<organism evidence="3 4">
    <name type="scientific">Eumeta variegata</name>
    <name type="common">Bagworm moth</name>
    <name type="synonym">Eumeta japonica</name>
    <dbReference type="NCBI Taxonomy" id="151549"/>
    <lineage>
        <taxon>Eukaryota</taxon>
        <taxon>Metazoa</taxon>
        <taxon>Ecdysozoa</taxon>
        <taxon>Arthropoda</taxon>
        <taxon>Hexapoda</taxon>
        <taxon>Insecta</taxon>
        <taxon>Pterygota</taxon>
        <taxon>Neoptera</taxon>
        <taxon>Endopterygota</taxon>
        <taxon>Lepidoptera</taxon>
        <taxon>Glossata</taxon>
        <taxon>Ditrysia</taxon>
        <taxon>Tineoidea</taxon>
        <taxon>Psychidae</taxon>
        <taxon>Oiketicinae</taxon>
        <taxon>Eumeta</taxon>
    </lineage>
</organism>
<feature type="region of interest" description="Disordered" evidence="1">
    <location>
        <begin position="789"/>
        <end position="810"/>
    </location>
</feature>
<feature type="region of interest" description="Disordered" evidence="1">
    <location>
        <begin position="496"/>
        <end position="516"/>
    </location>
</feature>
<feature type="compositionally biased region" description="Polar residues" evidence="1">
    <location>
        <begin position="617"/>
        <end position="631"/>
    </location>
</feature>
<feature type="compositionally biased region" description="Polar residues" evidence="1">
    <location>
        <begin position="738"/>
        <end position="753"/>
    </location>
</feature>
<feature type="compositionally biased region" description="Polar residues" evidence="1">
    <location>
        <begin position="368"/>
        <end position="380"/>
    </location>
</feature>
<feature type="compositionally biased region" description="Low complexity" evidence="1">
    <location>
        <begin position="145"/>
        <end position="160"/>
    </location>
</feature>
<feature type="compositionally biased region" description="Low complexity" evidence="1">
    <location>
        <begin position="723"/>
        <end position="737"/>
    </location>
</feature>
<evidence type="ECO:0000313" key="3">
    <source>
        <dbReference type="EMBL" id="GBP20707.1"/>
    </source>
</evidence>
<feature type="compositionally biased region" description="Polar residues" evidence="1">
    <location>
        <begin position="869"/>
        <end position="881"/>
    </location>
</feature>
<feature type="region of interest" description="Disordered" evidence="1">
    <location>
        <begin position="142"/>
        <end position="185"/>
    </location>
</feature>
<feature type="compositionally biased region" description="Low complexity" evidence="1">
    <location>
        <begin position="563"/>
        <end position="573"/>
    </location>
</feature>
<feature type="signal peptide" evidence="2">
    <location>
        <begin position="1"/>
        <end position="17"/>
    </location>
</feature>
<feature type="compositionally biased region" description="Low complexity" evidence="1">
    <location>
        <begin position="346"/>
        <end position="360"/>
    </location>
</feature>
<dbReference type="AlphaFoldDB" id="A0A4C1U3M9"/>
<feature type="region of interest" description="Disordered" evidence="1">
    <location>
        <begin position="654"/>
        <end position="757"/>
    </location>
</feature>
<feature type="compositionally biased region" description="Polar residues" evidence="1">
    <location>
        <begin position="164"/>
        <end position="185"/>
    </location>
</feature>
<evidence type="ECO:0000256" key="2">
    <source>
        <dbReference type="SAM" id="SignalP"/>
    </source>
</evidence>
<keyword evidence="4" id="KW-1185">Reference proteome</keyword>
<dbReference type="STRING" id="151549.A0A4C1U3M9"/>
<feature type="region of interest" description="Disordered" evidence="1">
    <location>
        <begin position="829"/>
        <end position="881"/>
    </location>
</feature>
<evidence type="ECO:0000313" key="4">
    <source>
        <dbReference type="Proteomes" id="UP000299102"/>
    </source>
</evidence>
<name>A0A4C1U3M9_EUMVA</name>
<dbReference type="OrthoDB" id="8037009at2759"/>
<dbReference type="EMBL" id="BGZK01000121">
    <property type="protein sequence ID" value="GBP20707.1"/>
    <property type="molecule type" value="Genomic_DNA"/>
</dbReference>
<feature type="region of interest" description="Disordered" evidence="1">
    <location>
        <begin position="330"/>
        <end position="478"/>
    </location>
</feature>
<dbReference type="Proteomes" id="UP000299102">
    <property type="component" value="Unassembled WGS sequence"/>
</dbReference>
<feature type="compositionally biased region" description="Polar residues" evidence="1">
    <location>
        <begin position="707"/>
        <end position="718"/>
    </location>
</feature>
<evidence type="ECO:0000256" key="1">
    <source>
        <dbReference type="SAM" id="MobiDB-lite"/>
    </source>
</evidence>
<feature type="compositionally biased region" description="Low complexity" evidence="1">
    <location>
        <begin position="393"/>
        <end position="419"/>
    </location>
</feature>
<feature type="region of interest" description="Disordered" evidence="1">
    <location>
        <begin position="597"/>
        <end position="631"/>
    </location>
</feature>
<proteinExistence type="predicted"/>
<reference evidence="3 4" key="1">
    <citation type="journal article" date="2019" name="Commun. Biol.">
        <title>The bagworm genome reveals a unique fibroin gene that provides high tensile strength.</title>
        <authorList>
            <person name="Kono N."/>
            <person name="Nakamura H."/>
            <person name="Ohtoshi R."/>
            <person name="Tomita M."/>
            <person name="Numata K."/>
            <person name="Arakawa K."/>
        </authorList>
    </citation>
    <scope>NUCLEOTIDE SEQUENCE [LARGE SCALE GENOMIC DNA]</scope>
</reference>
<sequence length="1133" mass="111067">MDLRCVIVLALASAAAGSLHPGAYGAKAGAAAKAEASAVSGAFGGLPAPATLSGSGGGAYSSSFSKSSASSFASSSASSSSYSYSGGFSGGVPSGANGIGSVGCDGSVNCQRNTGSSAGSGAYSGSVSFGGLTGPGLDSTGSGTGSYAGSSGISSVGSDHGITESGSLPVSGTTSTGSASPDFNNGYSGSKTGSYSGTVPVGIISSGPNKGSINSGTDQYSSPIVGSTGSNFGSISNSAATAGTSLSDSGISSKYPAGANKSPCSGDCTNSDLSPSQNCDGTDCPSSNSKCTSSECLLNSSQKVSSPYNNNDIPVSVSGANLIKPVYESSNISPSQENNKPSVSGSQCNSPNCNSPSQSNKENLYDGQYTSYNPKPSTYDASVYGGQPHMCTSPSCTQSSEHTSSISSSSQSNSQFTPPAIYSTSPKEPSKGSIACNTPNCEQGINKPNSYDSNANIPQTVDYTPGSSKPHNIYPELTPSKGSPCGLANCDNQENTHPYSTGNALPLSPVHNQNTNYKPLGPSCGASGCGTQNYNTPSGNSYFSPGSLNTPASGSALESSYFSSNPQGTSSSSQKPSVPNCGVSGCESPNYNAPSGSSYFPPSLQGSLSSSPVPEISYTSSTPQGIFSSSPKPSVTGCGASGCGTPPYNAPAGSSYFPSSPQGSSSSSSVSGSSYFPSSAHGSGSPISQGLTPPKPVSGGSYFPSGFQDSSQSTTPSGVTYFPLLGSPSSAPVPSGSHFPSTSQGSPPSNSVPFGQGSFGCGQTGSCGNYPSSPTNVFGTTGVSSGSHIPIKPISTSDNKGPSYTGGFGAPAGLLNPNEYSLPAKPDYVSSQQPVLEPNHPTSINHPSATGISSGQFNPSSKPVIPTHIPTTSHNSGTSASATAEANAVVYTGGFGGPPGLFKPYDNGEKPSTVSNYQGNTVSGVSGSNYAQGSSASGTTPYSSTNISTNPYLKGSLAGAAATAAAGAGATAVAGSGSGISNKYGKQNNIGTSSELGSNIGHGGCSGGCGSVGSGLNGGANYDASGSLSKAGLFNGLVGGVNTAGATAKSSANAVSGTGDGGFGAGGSFASSSATAHASATAGTKGDGRANEIVNICRRRPGDGRTGDKNLIAAIIRLSSFTEDAQPYRAVCS</sequence>
<feature type="compositionally biased region" description="Low complexity" evidence="1">
    <location>
        <begin position="654"/>
        <end position="679"/>
    </location>
</feature>
<feature type="compositionally biased region" description="Polar residues" evidence="1">
    <location>
        <begin position="330"/>
        <end position="345"/>
    </location>
</feature>
<feature type="compositionally biased region" description="Low complexity" evidence="1">
    <location>
        <begin position="601"/>
        <end position="614"/>
    </location>
</feature>
<feature type="compositionally biased region" description="Polar residues" evidence="1">
    <location>
        <begin position="435"/>
        <end position="470"/>
    </location>
</feature>
<comment type="caution">
    <text evidence="3">The sequence shown here is derived from an EMBL/GenBank/DDBJ whole genome shotgun (WGS) entry which is preliminary data.</text>
</comment>